<evidence type="ECO:0000313" key="1">
    <source>
        <dbReference type="EMBL" id="BAT82981.1"/>
    </source>
</evidence>
<proteinExistence type="predicted"/>
<keyword evidence="2" id="KW-1185">Reference proteome</keyword>
<dbReference type="AlphaFoldDB" id="A0A0S3RQW9"/>
<reference evidence="1 2" key="1">
    <citation type="journal article" date="2015" name="Sci. Rep.">
        <title>The power of single molecule real-time sequencing technology in the de novo assembly of a eukaryotic genome.</title>
        <authorList>
            <person name="Sakai H."/>
            <person name="Naito K."/>
            <person name="Ogiso-Tanaka E."/>
            <person name="Takahashi Y."/>
            <person name="Iseki K."/>
            <person name="Muto C."/>
            <person name="Satou K."/>
            <person name="Teruya K."/>
            <person name="Shiroma A."/>
            <person name="Shimoji M."/>
            <person name="Hirano T."/>
            <person name="Itoh T."/>
            <person name="Kaga A."/>
            <person name="Tomooka N."/>
        </authorList>
    </citation>
    <scope>NUCLEOTIDE SEQUENCE [LARGE SCALE GENOMIC DNA]</scope>
    <source>
        <strain evidence="2">cv. Shumari</strain>
    </source>
</reference>
<sequence>MGSSQLREQKHTIYLKFQRWHYKKYVYYRRINTDGLLSFGKAVTVPKEYALRCEIFSLPKPLDPNLNGGHFFAIPASSRFSLLPSLPHTVSLLFAKPQHHPSLLYAKCKPSDDIDTSNNETKGHEPNVTSKREVQNYSLVGIPKLMPS</sequence>
<gene>
    <name evidence="1" type="primary">Vigan.04G007100</name>
    <name evidence="1" type="ORF">VIGAN_04007100</name>
</gene>
<protein>
    <submittedName>
        <fullName evidence="1">Uncharacterized protein</fullName>
    </submittedName>
</protein>
<evidence type="ECO:0000313" key="2">
    <source>
        <dbReference type="Proteomes" id="UP000291084"/>
    </source>
</evidence>
<accession>A0A0S3RQW9</accession>
<name>A0A0S3RQW9_PHAAN</name>
<organism evidence="1 2">
    <name type="scientific">Vigna angularis var. angularis</name>
    <dbReference type="NCBI Taxonomy" id="157739"/>
    <lineage>
        <taxon>Eukaryota</taxon>
        <taxon>Viridiplantae</taxon>
        <taxon>Streptophyta</taxon>
        <taxon>Embryophyta</taxon>
        <taxon>Tracheophyta</taxon>
        <taxon>Spermatophyta</taxon>
        <taxon>Magnoliopsida</taxon>
        <taxon>eudicotyledons</taxon>
        <taxon>Gunneridae</taxon>
        <taxon>Pentapetalae</taxon>
        <taxon>rosids</taxon>
        <taxon>fabids</taxon>
        <taxon>Fabales</taxon>
        <taxon>Fabaceae</taxon>
        <taxon>Papilionoideae</taxon>
        <taxon>50 kb inversion clade</taxon>
        <taxon>NPAAA clade</taxon>
        <taxon>indigoferoid/millettioid clade</taxon>
        <taxon>Phaseoleae</taxon>
        <taxon>Vigna</taxon>
    </lineage>
</organism>
<dbReference type="Proteomes" id="UP000291084">
    <property type="component" value="Chromosome 4"/>
</dbReference>
<dbReference type="EMBL" id="AP015037">
    <property type="protein sequence ID" value="BAT82981.1"/>
    <property type="molecule type" value="Genomic_DNA"/>
</dbReference>